<sequence>MDTLTRRQLRESFRAVHVVLTAIDQNWMARLERMQTA</sequence>
<evidence type="ECO:0000313" key="1">
    <source>
        <dbReference type="EMBL" id="TDO41240.1"/>
    </source>
</evidence>
<keyword evidence="2" id="KW-1185">Reference proteome</keyword>
<evidence type="ECO:0000313" key="2">
    <source>
        <dbReference type="Proteomes" id="UP000294901"/>
    </source>
</evidence>
<proteinExistence type="predicted"/>
<organism evidence="1 2">
    <name type="scientific">Paractinoplanes brasiliensis</name>
    <dbReference type="NCBI Taxonomy" id="52695"/>
    <lineage>
        <taxon>Bacteria</taxon>
        <taxon>Bacillati</taxon>
        <taxon>Actinomycetota</taxon>
        <taxon>Actinomycetes</taxon>
        <taxon>Micromonosporales</taxon>
        <taxon>Micromonosporaceae</taxon>
        <taxon>Paractinoplanes</taxon>
    </lineage>
</organism>
<protein>
    <submittedName>
        <fullName evidence="1">Uncharacterized protein</fullName>
    </submittedName>
</protein>
<dbReference type="EMBL" id="SNWR01000001">
    <property type="protein sequence ID" value="TDO41240.1"/>
    <property type="molecule type" value="Genomic_DNA"/>
</dbReference>
<gene>
    <name evidence="1" type="ORF">C8E87_4969</name>
</gene>
<accession>A0A4R6JWT3</accession>
<comment type="caution">
    <text evidence="1">The sequence shown here is derived from an EMBL/GenBank/DDBJ whole genome shotgun (WGS) entry which is preliminary data.</text>
</comment>
<dbReference type="Proteomes" id="UP000294901">
    <property type="component" value="Unassembled WGS sequence"/>
</dbReference>
<name>A0A4R6JWT3_9ACTN</name>
<reference evidence="1 2" key="1">
    <citation type="submission" date="2019-03" db="EMBL/GenBank/DDBJ databases">
        <title>Sequencing the genomes of 1000 actinobacteria strains.</title>
        <authorList>
            <person name="Klenk H.-P."/>
        </authorList>
    </citation>
    <scope>NUCLEOTIDE SEQUENCE [LARGE SCALE GENOMIC DNA]</scope>
    <source>
        <strain evidence="1 2">DSM 43805</strain>
    </source>
</reference>
<dbReference type="AlphaFoldDB" id="A0A4R6JWT3"/>